<name>A0ABV8UJ10_9PROT</name>
<keyword evidence="1" id="KW-0812">Transmembrane</keyword>
<sequence length="190" mass="20676">MKVPAPGEILQALYASWRLARLDPQGLSFLGATAEDFRKSFFAAVIVLPAWLFLLALHLRELEVTAGWPAILAIQLPAYVISWTLYPVILDGFCRAMDRDAHYFRYIVAFNWIKVIQTLAFTLATLIGFLLPPAAAGGLTFAVLLLVLVYHGYVAKTALEIGVGTTAALVFLDLLLGLVITTLADSALLG</sequence>
<dbReference type="RefSeq" id="WP_382420938.1">
    <property type="nucleotide sequence ID" value="NZ_JBHSCW010000001.1"/>
</dbReference>
<keyword evidence="1" id="KW-0472">Membrane</keyword>
<evidence type="ECO:0000256" key="1">
    <source>
        <dbReference type="SAM" id="Phobius"/>
    </source>
</evidence>
<feature type="transmembrane region" description="Helical" evidence="1">
    <location>
        <begin position="161"/>
        <end position="184"/>
    </location>
</feature>
<organism evidence="2 3">
    <name type="scientific">Fodinicurvata halophila</name>
    <dbReference type="NCBI Taxonomy" id="1419723"/>
    <lineage>
        <taxon>Bacteria</taxon>
        <taxon>Pseudomonadati</taxon>
        <taxon>Pseudomonadota</taxon>
        <taxon>Alphaproteobacteria</taxon>
        <taxon>Rhodospirillales</taxon>
        <taxon>Rhodovibrionaceae</taxon>
        <taxon>Fodinicurvata</taxon>
    </lineage>
</organism>
<feature type="transmembrane region" description="Helical" evidence="1">
    <location>
        <begin position="135"/>
        <end position="154"/>
    </location>
</feature>
<evidence type="ECO:0000313" key="3">
    <source>
        <dbReference type="Proteomes" id="UP001595799"/>
    </source>
</evidence>
<dbReference type="Proteomes" id="UP001595799">
    <property type="component" value="Unassembled WGS sequence"/>
</dbReference>
<gene>
    <name evidence="2" type="ORF">ACFOW6_03500</name>
</gene>
<reference evidence="3" key="1">
    <citation type="journal article" date="2019" name="Int. J. Syst. Evol. Microbiol.">
        <title>The Global Catalogue of Microorganisms (GCM) 10K type strain sequencing project: providing services to taxonomists for standard genome sequencing and annotation.</title>
        <authorList>
            <consortium name="The Broad Institute Genomics Platform"/>
            <consortium name="The Broad Institute Genome Sequencing Center for Infectious Disease"/>
            <person name="Wu L."/>
            <person name="Ma J."/>
        </authorList>
    </citation>
    <scope>NUCLEOTIDE SEQUENCE [LARGE SCALE GENOMIC DNA]</scope>
    <source>
        <strain evidence="3">CECT 8472</strain>
    </source>
</reference>
<evidence type="ECO:0008006" key="4">
    <source>
        <dbReference type="Google" id="ProtNLM"/>
    </source>
</evidence>
<keyword evidence="3" id="KW-1185">Reference proteome</keyword>
<feature type="transmembrane region" description="Helical" evidence="1">
    <location>
        <begin position="106"/>
        <end position="129"/>
    </location>
</feature>
<accession>A0ABV8UJ10</accession>
<keyword evidence="1" id="KW-1133">Transmembrane helix</keyword>
<comment type="caution">
    <text evidence="2">The sequence shown here is derived from an EMBL/GenBank/DDBJ whole genome shotgun (WGS) entry which is preliminary data.</text>
</comment>
<proteinExistence type="predicted"/>
<protein>
    <recommendedName>
        <fullName evidence="4">Yip1-like protein</fullName>
    </recommendedName>
</protein>
<feature type="transmembrane region" description="Helical" evidence="1">
    <location>
        <begin position="71"/>
        <end position="94"/>
    </location>
</feature>
<feature type="transmembrane region" description="Helical" evidence="1">
    <location>
        <begin position="41"/>
        <end position="59"/>
    </location>
</feature>
<dbReference type="EMBL" id="JBHSCW010000001">
    <property type="protein sequence ID" value="MFC4350605.1"/>
    <property type="molecule type" value="Genomic_DNA"/>
</dbReference>
<evidence type="ECO:0000313" key="2">
    <source>
        <dbReference type="EMBL" id="MFC4350605.1"/>
    </source>
</evidence>